<dbReference type="CDD" id="cd06464">
    <property type="entry name" value="ACD_sHsps-like"/>
    <property type="match status" value="1"/>
</dbReference>
<reference evidence="5 7" key="3">
    <citation type="submission" date="2022-05" db="EMBL/GenBank/DDBJ databases">
        <title>Complete sequence of strain NY11312.</title>
        <authorList>
            <person name="Zhou D."/>
        </authorList>
    </citation>
    <scope>NUCLEOTIDE SEQUENCE [LARGE SCALE GENOMIC DNA]</scope>
    <source>
        <strain evidence="5 7">NY11312</strain>
    </source>
</reference>
<sequence length="149" mass="16633">MASNLTRFNPFGDLAGLDTWRDIEDIFRRVPVVGSLAGNTPPSIRLDVNENEEAYQVSAEVPGINKEDVHVSVEGNIVSIRVESRRTQEEKDGDTVLRSERYYGVQTRRFSLAQDIDESRASAKCENGVLELILPKKKSGTGAKKLEIR</sequence>
<reference evidence="4 6" key="2">
    <citation type="submission" date="2018-05" db="EMBL/GenBank/DDBJ databases">
        <authorList>
            <person name="Lanie J.A."/>
            <person name="Ng W.-L."/>
            <person name="Kazmierczak K.M."/>
            <person name="Andrzejewski T.M."/>
            <person name="Davidsen T.M."/>
            <person name="Wayne K.J."/>
            <person name="Tettelin H."/>
            <person name="Glass J.I."/>
            <person name="Rusch D."/>
            <person name="Podicherti R."/>
            <person name="Tsui H.-C.T."/>
            <person name="Winkler M.E."/>
        </authorList>
    </citation>
    <scope>NUCLEOTIDE SEQUENCE [LARGE SCALE GENOMIC DNA]</scope>
    <source>
        <strain evidence="4 6">YBY</strain>
    </source>
</reference>
<dbReference type="AlphaFoldDB" id="A0A2U2BQ89"/>
<reference evidence="4 6" key="1">
    <citation type="submission" date="2018-05" db="EMBL/GenBank/DDBJ databases">
        <title>Genome Sequence of an Efficient Indole-Degrading Bacterium, Alcaligenes sp.YBY.</title>
        <authorList>
            <person name="Yang B."/>
        </authorList>
    </citation>
    <scope>NUCLEOTIDE SEQUENCE [LARGE SCALE GENOMIC DNA]</scope>
    <source>
        <strain evidence="4 6">YBY</strain>
    </source>
</reference>
<dbReference type="SUPFAM" id="SSF49764">
    <property type="entry name" value="HSP20-like chaperones"/>
    <property type="match status" value="1"/>
</dbReference>
<dbReference type="Proteomes" id="UP001211866">
    <property type="component" value="Chromosome"/>
</dbReference>
<evidence type="ECO:0000313" key="7">
    <source>
        <dbReference type="Proteomes" id="UP001211866"/>
    </source>
</evidence>
<dbReference type="RefSeq" id="WP_026482609.1">
    <property type="nucleotide sequence ID" value="NZ_CAXOJJ010000007.1"/>
</dbReference>
<comment type="similarity">
    <text evidence="1 2">Belongs to the small heat shock protein (HSP20) family.</text>
</comment>
<evidence type="ECO:0000313" key="6">
    <source>
        <dbReference type="Proteomes" id="UP000245216"/>
    </source>
</evidence>
<dbReference type="Proteomes" id="UP000245216">
    <property type="component" value="Unassembled WGS sequence"/>
</dbReference>
<keyword evidence="7" id="KW-1185">Reference proteome</keyword>
<dbReference type="PROSITE" id="PS01031">
    <property type="entry name" value="SHSP"/>
    <property type="match status" value="1"/>
</dbReference>
<dbReference type="STRING" id="511.UZ73_18500"/>
<dbReference type="Gene3D" id="2.60.40.790">
    <property type="match status" value="1"/>
</dbReference>
<evidence type="ECO:0000256" key="2">
    <source>
        <dbReference type="RuleBase" id="RU003616"/>
    </source>
</evidence>
<feature type="domain" description="SHSP" evidence="3">
    <location>
        <begin position="35"/>
        <end position="149"/>
    </location>
</feature>
<evidence type="ECO:0000259" key="3">
    <source>
        <dbReference type="PROSITE" id="PS01031"/>
    </source>
</evidence>
<proteinExistence type="inferred from homology"/>
<dbReference type="EMBL" id="QEXO01000001">
    <property type="protein sequence ID" value="PWE16180.1"/>
    <property type="molecule type" value="Genomic_DNA"/>
</dbReference>
<evidence type="ECO:0000313" key="4">
    <source>
        <dbReference type="EMBL" id="PWE16180.1"/>
    </source>
</evidence>
<dbReference type="OrthoDB" id="9808910at2"/>
<accession>A0A2U2BQ89</accession>
<dbReference type="InterPro" id="IPR008978">
    <property type="entry name" value="HSP20-like_chaperone"/>
</dbReference>
<dbReference type="EMBL" id="CP096916">
    <property type="protein sequence ID" value="WBM40247.1"/>
    <property type="molecule type" value="Genomic_DNA"/>
</dbReference>
<dbReference type="PANTHER" id="PTHR11527">
    <property type="entry name" value="HEAT-SHOCK PROTEIN 20 FAMILY MEMBER"/>
    <property type="match status" value="1"/>
</dbReference>
<dbReference type="InterPro" id="IPR031107">
    <property type="entry name" value="Small_HSP"/>
</dbReference>
<dbReference type="GeneID" id="94039694"/>
<organism evidence="4 6">
    <name type="scientific">Alcaligenes faecalis</name>
    <dbReference type="NCBI Taxonomy" id="511"/>
    <lineage>
        <taxon>Bacteria</taxon>
        <taxon>Pseudomonadati</taxon>
        <taxon>Pseudomonadota</taxon>
        <taxon>Betaproteobacteria</taxon>
        <taxon>Burkholderiales</taxon>
        <taxon>Alcaligenaceae</taxon>
        <taxon>Alcaligenes</taxon>
    </lineage>
</organism>
<protein>
    <submittedName>
        <fullName evidence="4">Hsp20/alpha crystallin family protein</fullName>
    </submittedName>
</protein>
<evidence type="ECO:0000256" key="1">
    <source>
        <dbReference type="PROSITE-ProRule" id="PRU00285"/>
    </source>
</evidence>
<gene>
    <name evidence="4" type="ORF">DF183_05515</name>
    <name evidence="5" type="ORF">M2J83_10660</name>
</gene>
<dbReference type="InterPro" id="IPR002068">
    <property type="entry name" value="A-crystallin/Hsp20_dom"/>
</dbReference>
<dbReference type="Pfam" id="PF00011">
    <property type="entry name" value="HSP20"/>
    <property type="match status" value="1"/>
</dbReference>
<evidence type="ECO:0000313" key="5">
    <source>
        <dbReference type="EMBL" id="WBM40247.1"/>
    </source>
</evidence>
<name>A0A2U2BQ89_ALCFA</name>